<reference evidence="2" key="1">
    <citation type="submission" date="2023-07" db="EMBL/GenBank/DDBJ databases">
        <title>Description of three actinobacteria isolated from air of manufacturing shop in a pharmaceutical factory.</title>
        <authorList>
            <person name="Zhang D.-F."/>
        </authorList>
    </citation>
    <scope>NUCLEOTIDE SEQUENCE [LARGE SCALE GENOMIC DNA]</scope>
    <source>
        <strain evidence="2">CCTCC AB 207010</strain>
    </source>
</reference>
<organism evidence="1 2">
    <name type="scientific">Nesterenkonia flava</name>
    <dbReference type="NCBI Taxonomy" id="469799"/>
    <lineage>
        <taxon>Bacteria</taxon>
        <taxon>Bacillati</taxon>
        <taxon>Actinomycetota</taxon>
        <taxon>Actinomycetes</taxon>
        <taxon>Micrococcales</taxon>
        <taxon>Micrococcaceae</taxon>
        <taxon>Nesterenkonia</taxon>
    </lineage>
</organism>
<gene>
    <name evidence="1" type="ORF">RH857_11955</name>
</gene>
<dbReference type="Proteomes" id="UP001260872">
    <property type="component" value="Unassembled WGS sequence"/>
</dbReference>
<proteinExistence type="predicted"/>
<feature type="non-terminal residue" evidence="1">
    <location>
        <position position="1"/>
    </location>
</feature>
<evidence type="ECO:0000313" key="2">
    <source>
        <dbReference type="Proteomes" id="UP001260872"/>
    </source>
</evidence>
<dbReference type="EMBL" id="JAVKGT010000039">
    <property type="protein sequence ID" value="MDR5712834.1"/>
    <property type="molecule type" value="Genomic_DNA"/>
</dbReference>
<accession>A0ABU1FVX6</accession>
<evidence type="ECO:0000313" key="1">
    <source>
        <dbReference type="EMBL" id="MDR5712834.1"/>
    </source>
</evidence>
<name>A0ABU1FVX6_9MICC</name>
<sequence>EHRLQLRRPPLPTPAIRQQGAALRSRAAASLLSPALRAGGVLCGETAAWVHLGVAAPSRISVITRGLFRRPAGIHGAWQIHQVPVRRSEMRMMGGVRVTDAQRTAVDLFLGIGCRGPKRPLDELHRLASAPSRRLQDWPARASSATSQYQATPLVAGAADVRLLRQREAVLERLMASGALSVDHLLEEILARLPAGGAQQRRRKAHIREVLAGCTR</sequence>
<comment type="caution">
    <text evidence="1">The sequence shown here is derived from an EMBL/GenBank/DDBJ whole genome shotgun (WGS) entry which is preliminary data.</text>
</comment>
<protein>
    <submittedName>
        <fullName evidence="1">Uncharacterized protein</fullName>
    </submittedName>
</protein>
<keyword evidence="2" id="KW-1185">Reference proteome</keyword>